<dbReference type="CDD" id="cd09616">
    <property type="entry name" value="Peptidase_C12_UCH_L1_L3"/>
    <property type="match status" value="1"/>
</dbReference>
<keyword evidence="14" id="KW-1185">Reference proteome</keyword>
<dbReference type="Gene3D" id="3.40.532.10">
    <property type="entry name" value="Peptidase C12, ubiquitin carboxyl-terminal hydrolase"/>
    <property type="match status" value="1"/>
</dbReference>
<evidence type="ECO:0000256" key="3">
    <source>
        <dbReference type="ARBA" id="ARBA00012759"/>
    </source>
</evidence>
<dbReference type="InterPro" id="IPR036959">
    <property type="entry name" value="Peptidase_C12_UCH_sf"/>
</dbReference>
<protein>
    <recommendedName>
        <fullName evidence="9 11">Ubiquitin carboxyl-terminal hydrolase</fullName>
        <ecNumber evidence="3 11">3.4.19.12</ecNumber>
    </recommendedName>
</protein>
<dbReference type="GO" id="GO:0016579">
    <property type="term" value="P:protein deubiquitination"/>
    <property type="evidence" value="ECO:0007669"/>
    <property type="project" value="TreeGrafter"/>
</dbReference>
<evidence type="ECO:0000256" key="9">
    <source>
        <dbReference type="ARBA" id="ARBA00073226"/>
    </source>
</evidence>
<dbReference type="PANTHER" id="PTHR10589:SF17">
    <property type="entry name" value="UBIQUITIN CARBOXYL-TERMINAL HYDROLASE"/>
    <property type="match status" value="1"/>
</dbReference>
<reference evidence="13" key="1">
    <citation type="submission" date="2022-01" db="EMBL/GenBank/DDBJ databases">
        <authorList>
            <person name="King R."/>
        </authorList>
    </citation>
    <scope>NUCLEOTIDE SEQUENCE</scope>
</reference>
<dbReference type="Proteomes" id="UP001153620">
    <property type="component" value="Chromosome 3"/>
</dbReference>
<accession>A0A9N9WWY4</accession>
<evidence type="ECO:0000256" key="6">
    <source>
        <dbReference type="ARBA" id="ARBA00022801"/>
    </source>
</evidence>
<evidence type="ECO:0000256" key="7">
    <source>
        <dbReference type="ARBA" id="ARBA00022807"/>
    </source>
</evidence>
<reference evidence="13" key="2">
    <citation type="submission" date="2022-10" db="EMBL/GenBank/DDBJ databases">
        <authorList>
            <consortium name="ENA_rothamsted_submissions"/>
            <consortium name="culmorum"/>
            <person name="King R."/>
        </authorList>
    </citation>
    <scope>NUCLEOTIDE SEQUENCE</scope>
</reference>
<dbReference type="SUPFAM" id="SSF54001">
    <property type="entry name" value="Cysteine proteinases"/>
    <property type="match status" value="1"/>
</dbReference>
<evidence type="ECO:0000256" key="8">
    <source>
        <dbReference type="ARBA" id="ARBA00055560"/>
    </source>
</evidence>
<dbReference type="FunFam" id="3.40.532.10:FF:000006">
    <property type="entry name" value="Ubiquitin carboxyl-terminal hydrolase"/>
    <property type="match status" value="1"/>
</dbReference>
<evidence type="ECO:0000256" key="2">
    <source>
        <dbReference type="ARBA" id="ARBA00009326"/>
    </source>
</evidence>
<comment type="catalytic activity">
    <reaction evidence="1 10 11">
        <text>Thiol-dependent hydrolysis of ester, thioester, amide, peptide and isopeptide bonds formed by the C-terminal Gly of ubiquitin (a 76-residue protein attached to proteins as an intracellular targeting signal).</text>
        <dbReference type="EC" id="3.4.19.12"/>
    </reaction>
</comment>
<dbReference type="EC" id="3.4.19.12" evidence="3 11"/>
<feature type="domain" description="UCH catalytic" evidence="12">
    <location>
        <begin position="5"/>
        <end position="228"/>
    </location>
</feature>
<dbReference type="Pfam" id="PF01088">
    <property type="entry name" value="Peptidase_C12"/>
    <property type="match status" value="1"/>
</dbReference>
<evidence type="ECO:0000256" key="11">
    <source>
        <dbReference type="RuleBase" id="RU361215"/>
    </source>
</evidence>
<dbReference type="InterPro" id="IPR001578">
    <property type="entry name" value="Peptidase_C12_UCH"/>
</dbReference>
<keyword evidence="7 10" id="KW-0788">Thiol protease</keyword>
<feature type="active site" description="Proton donor" evidence="10">
    <location>
        <position position="168"/>
    </location>
</feature>
<evidence type="ECO:0000256" key="4">
    <source>
        <dbReference type="ARBA" id="ARBA00022670"/>
    </source>
</evidence>
<dbReference type="PROSITE" id="PS52048">
    <property type="entry name" value="UCH_DOMAIN"/>
    <property type="match status" value="1"/>
</dbReference>
<sequence>MSDSFVIPLESNPDVLNKFMKSIGVADKYQLFDVYGLEEDTLAFLNKPVLAFILLFPCTENYESHRKQQDEDLKANPTKTPDNLFYMKQYLHNACGTVALFHSILNNLDRITLEDGPLKSFYEKAKDLSPEERGKLLEKDEGIIKIHQEIAREGQTEAPPAQAEVLFHFIALTKVGDELFELDGGKCGAVSHGKTSDDTFLTDAAAVCKKFMARDEKELRFSFMAIAAAEK</sequence>
<keyword evidence="5 10" id="KW-0833">Ubl conjugation pathway</keyword>
<evidence type="ECO:0000256" key="10">
    <source>
        <dbReference type="PROSITE-ProRule" id="PRU01393"/>
    </source>
</evidence>
<dbReference type="GO" id="GO:0005737">
    <property type="term" value="C:cytoplasm"/>
    <property type="evidence" value="ECO:0007669"/>
    <property type="project" value="TreeGrafter"/>
</dbReference>
<feature type="active site" description="Nucleophile" evidence="10">
    <location>
        <position position="95"/>
    </location>
</feature>
<gene>
    <name evidence="13" type="ORF">CHIRRI_LOCUS11640</name>
</gene>
<comment type="function">
    <text evidence="8">Ubiquitin-protein hydrolase is involved both in the processing of ubiquitin precursors and of ubiquitinated proteins. This enzyme is a thiol protease that recognizes and hydrolyzes a peptide bond at the C-terminal glycine of ubiquitin.</text>
</comment>
<organism evidence="13 14">
    <name type="scientific">Chironomus riparius</name>
    <dbReference type="NCBI Taxonomy" id="315576"/>
    <lineage>
        <taxon>Eukaryota</taxon>
        <taxon>Metazoa</taxon>
        <taxon>Ecdysozoa</taxon>
        <taxon>Arthropoda</taxon>
        <taxon>Hexapoda</taxon>
        <taxon>Insecta</taxon>
        <taxon>Pterygota</taxon>
        <taxon>Neoptera</taxon>
        <taxon>Endopterygota</taxon>
        <taxon>Diptera</taxon>
        <taxon>Nematocera</taxon>
        <taxon>Chironomoidea</taxon>
        <taxon>Chironomidae</taxon>
        <taxon>Chironominae</taxon>
        <taxon>Chironomus</taxon>
    </lineage>
</organism>
<dbReference type="GO" id="GO:0006511">
    <property type="term" value="P:ubiquitin-dependent protein catabolic process"/>
    <property type="evidence" value="ECO:0007669"/>
    <property type="project" value="UniProtKB-UniRule"/>
</dbReference>
<evidence type="ECO:0000256" key="5">
    <source>
        <dbReference type="ARBA" id="ARBA00022786"/>
    </source>
</evidence>
<feature type="site" description="Transition state stabilizer" evidence="10">
    <location>
        <position position="89"/>
    </location>
</feature>
<keyword evidence="6 10" id="KW-0378">Hydrolase</keyword>
<name>A0A9N9WWY4_9DIPT</name>
<dbReference type="EMBL" id="OU895879">
    <property type="protein sequence ID" value="CAG9808804.1"/>
    <property type="molecule type" value="Genomic_DNA"/>
</dbReference>
<evidence type="ECO:0000313" key="13">
    <source>
        <dbReference type="EMBL" id="CAG9808804.1"/>
    </source>
</evidence>
<keyword evidence="4 10" id="KW-0645">Protease</keyword>
<evidence type="ECO:0000313" key="14">
    <source>
        <dbReference type="Proteomes" id="UP001153620"/>
    </source>
</evidence>
<dbReference type="OrthoDB" id="427186at2759"/>
<dbReference type="GO" id="GO:0004843">
    <property type="term" value="F:cysteine-type deubiquitinase activity"/>
    <property type="evidence" value="ECO:0007669"/>
    <property type="project" value="UniProtKB-UniRule"/>
</dbReference>
<feature type="site" description="Important for enzyme activity" evidence="10">
    <location>
        <position position="183"/>
    </location>
</feature>
<dbReference type="AlphaFoldDB" id="A0A9N9WWY4"/>
<comment type="similarity">
    <text evidence="2 10 11">Belongs to the peptidase C12 family.</text>
</comment>
<dbReference type="PRINTS" id="PR00707">
    <property type="entry name" value="UBCTHYDRLASE"/>
</dbReference>
<evidence type="ECO:0000259" key="12">
    <source>
        <dbReference type="PROSITE" id="PS52048"/>
    </source>
</evidence>
<proteinExistence type="inferred from homology"/>
<dbReference type="InterPro" id="IPR038765">
    <property type="entry name" value="Papain-like_cys_pep_sf"/>
</dbReference>
<evidence type="ECO:0000256" key="1">
    <source>
        <dbReference type="ARBA" id="ARBA00000707"/>
    </source>
</evidence>
<dbReference type="PANTHER" id="PTHR10589">
    <property type="entry name" value="UBIQUITIN CARBOXYL-TERMINAL HYDROLASE"/>
    <property type="match status" value="1"/>
</dbReference>